<keyword evidence="11" id="KW-1185">Reference proteome</keyword>
<proteinExistence type="predicted"/>
<dbReference type="PANTHER" id="PTHR16515:SF49">
    <property type="entry name" value="GASTRULA ZINC FINGER PROTEIN XLCGF49.1-LIKE-RELATED"/>
    <property type="match status" value="1"/>
</dbReference>
<name>A0AAW0BMR6_9AGAR</name>
<evidence type="ECO:0000256" key="8">
    <source>
        <dbReference type="SAM" id="MobiDB-lite"/>
    </source>
</evidence>
<dbReference type="InterPro" id="IPR013087">
    <property type="entry name" value="Znf_C2H2_type"/>
</dbReference>
<dbReference type="PROSITE" id="PS00028">
    <property type="entry name" value="ZINC_FINGER_C2H2_1"/>
    <property type="match status" value="2"/>
</dbReference>
<feature type="compositionally biased region" description="Polar residues" evidence="8">
    <location>
        <begin position="110"/>
        <end position="134"/>
    </location>
</feature>
<evidence type="ECO:0000259" key="9">
    <source>
        <dbReference type="PROSITE" id="PS50157"/>
    </source>
</evidence>
<dbReference type="EMBL" id="JAWWNJ010000029">
    <property type="protein sequence ID" value="KAK7027838.1"/>
    <property type="molecule type" value="Genomic_DNA"/>
</dbReference>
<evidence type="ECO:0000256" key="1">
    <source>
        <dbReference type="ARBA" id="ARBA00004123"/>
    </source>
</evidence>
<dbReference type="GO" id="GO:0010468">
    <property type="term" value="P:regulation of gene expression"/>
    <property type="evidence" value="ECO:0007669"/>
    <property type="project" value="TreeGrafter"/>
</dbReference>
<feature type="region of interest" description="Disordered" evidence="8">
    <location>
        <begin position="316"/>
        <end position="338"/>
    </location>
</feature>
<dbReference type="InterPro" id="IPR050331">
    <property type="entry name" value="Zinc_finger"/>
</dbReference>
<comment type="caution">
    <text evidence="10">The sequence shown here is derived from an EMBL/GenBank/DDBJ whole genome shotgun (WGS) entry which is preliminary data.</text>
</comment>
<dbReference type="Proteomes" id="UP001362999">
    <property type="component" value="Unassembled WGS sequence"/>
</dbReference>
<dbReference type="SMART" id="SM00355">
    <property type="entry name" value="ZnF_C2H2"/>
    <property type="match status" value="2"/>
</dbReference>
<dbReference type="GO" id="GO:0008270">
    <property type="term" value="F:zinc ion binding"/>
    <property type="evidence" value="ECO:0007669"/>
    <property type="project" value="UniProtKB-KW"/>
</dbReference>
<dbReference type="Pfam" id="PF00096">
    <property type="entry name" value="zf-C2H2"/>
    <property type="match status" value="2"/>
</dbReference>
<evidence type="ECO:0000256" key="2">
    <source>
        <dbReference type="ARBA" id="ARBA00022723"/>
    </source>
</evidence>
<dbReference type="Gene3D" id="3.30.160.60">
    <property type="entry name" value="Classic Zinc Finger"/>
    <property type="match status" value="2"/>
</dbReference>
<dbReference type="AlphaFoldDB" id="A0AAW0BMR6"/>
<dbReference type="PROSITE" id="PS50157">
    <property type="entry name" value="ZINC_FINGER_C2H2_2"/>
    <property type="match status" value="2"/>
</dbReference>
<accession>A0AAW0BMR6</accession>
<evidence type="ECO:0000256" key="5">
    <source>
        <dbReference type="ARBA" id="ARBA00022833"/>
    </source>
</evidence>
<organism evidence="10 11">
    <name type="scientific">Favolaschia claudopus</name>
    <dbReference type="NCBI Taxonomy" id="2862362"/>
    <lineage>
        <taxon>Eukaryota</taxon>
        <taxon>Fungi</taxon>
        <taxon>Dikarya</taxon>
        <taxon>Basidiomycota</taxon>
        <taxon>Agaricomycotina</taxon>
        <taxon>Agaricomycetes</taxon>
        <taxon>Agaricomycetidae</taxon>
        <taxon>Agaricales</taxon>
        <taxon>Marasmiineae</taxon>
        <taxon>Mycenaceae</taxon>
        <taxon>Favolaschia</taxon>
    </lineage>
</organism>
<keyword evidence="5" id="KW-0862">Zinc</keyword>
<feature type="domain" description="C2H2-type" evidence="9">
    <location>
        <begin position="165"/>
        <end position="192"/>
    </location>
</feature>
<comment type="subcellular location">
    <subcellularLocation>
        <location evidence="1">Nucleus</location>
    </subcellularLocation>
</comment>
<dbReference type="SUPFAM" id="SSF57667">
    <property type="entry name" value="beta-beta-alpha zinc fingers"/>
    <property type="match status" value="1"/>
</dbReference>
<keyword evidence="3" id="KW-0677">Repeat</keyword>
<keyword evidence="2" id="KW-0479">Metal-binding</keyword>
<keyword evidence="6" id="KW-0539">Nucleus</keyword>
<evidence type="ECO:0000313" key="10">
    <source>
        <dbReference type="EMBL" id="KAK7027838.1"/>
    </source>
</evidence>
<dbReference type="FunFam" id="3.30.160.60:FF:000145">
    <property type="entry name" value="Zinc finger protein 574"/>
    <property type="match status" value="1"/>
</dbReference>
<gene>
    <name evidence="10" type="ORF">R3P38DRAFT_2776946</name>
</gene>
<sequence length="338" mass="36562">MGSSSISSSSSSRPRAPAAPTVKLPSIHEMFPEHLIPPRRPASETPRPDTISTASHSHSHWQRNQGLPAARHDPPTRAPPVNAGYSFNVLKSDPRGSSLEHLASSAASSPRWTITRTNSYPTNATHHAPTSPTSSEREVEVGSSYDGDELDDGEWSGMEEGGKKHVCPTCSKRFNRPSSLRIHINTHTGATPFRCPHPSCGRAFNVNSNMRRHYRNHGTSNNNPNSPTSLDSSSPISPGSSSPSSATWSHSSSPSTSTSTSTSSSSPFASPVTSSSSAGYIQSPTTTSFYHRQHRRNGVASESWTLAPVSTWDLEKRGDAQTHHYSYSESHVRSERRG</sequence>
<feature type="compositionally biased region" description="Low complexity" evidence="8">
    <location>
        <begin position="1"/>
        <end position="12"/>
    </location>
</feature>
<dbReference type="InterPro" id="IPR036236">
    <property type="entry name" value="Znf_C2H2_sf"/>
</dbReference>
<evidence type="ECO:0000256" key="6">
    <source>
        <dbReference type="ARBA" id="ARBA00023242"/>
    </source>
</evidence>
<evidence type="ECO:0000256" key="3">
    <source>
        <dbReference type="ARBA" id="ARBA00022737"/>
    </source>
</evidence>
<protein>
    <recommendedName>
        <fullName evidence="9">C2H2-type domain-containing protein</fullName>
    </recommendedName>
</protein>
<dbReference type="GO" id="GO:0005634">
    <property type="term" value="C:nucleus"/>
    <property type="evidence" value="ECO:0007669"/>
    <property type="project" value="UniProtKB-SubCell"/>
</dbReference>
<feature type="region of interest" description="Disordered" evidence="8">
    <location>
        <begin position="1"/>
        <end position="163"/>
    </location>
</feature>
<dbReference type="PANTHER" id="PTHR16515">
    <property type="entry name" value="PR DOMAIN ZINC FINGER PROTEIN"/>
    <property type="match status" value="1"/>
</dbReference>
<feature type="domain" description="C2H2-type" evidence="9">
    <location>
        <begin position="193"/>
        <end position="222"/>
    </location>
</feature>
<evidence type="ECO:0000256" key="4">
    <source>
        <dbReference type="ARBA" id="ARBA00022771"/>
    </source>
</evidence>
<feature type="compositionally biased region" description="Low complexity" evidence="8">
    <location>
        <begin position="97"/>
        <end position="109"/>
    </location>
</feature>
<evidence type="ECO:0000313" key="11">
    <source>
        <dbReference type="Proteomes" id="UP001362999"/>
    </source>
</evidence>
<keyword evidence="4 7" id="KW-0863">Zinc-finger</keyword>
<reference evidence="10 11" key="1">
    <citation type="journal article" date="2024" name="J Genomics">
        <title>Draft genome sequencing and assembly of Favolaschia claudopus CIRM-BRFM 2984 isolated from oak limbs.</title>
        <authorList>
            <person name="Navarro D."/>
            <person name="Drula E."/>
            <person name="Chaduli D."/>
            <person name="Cazenave R."/>
            <person name="Ahrendt S."/>
            <person name="Wang J."/>
            <person name="Lipzen A."/>
            <person name="Daum C."/>
            <person name="Barry K."/>
            <person name="Grigoriev I.V."/>
            <person name="Favel A."/>
            <person name="Rosso M.N."/>
            <person name="Martin F."/>
        </authorList>
    </citation>
    <scope>NUCLEOTIDE SEQUENCE [LARGE SCALE GENOMIC DNA]</scope>
    <source>
        <strain evidence="10 11">CIRM-BRFM 2984</strain>
    </source>
</reference>
<feature type="region of interest" description="Disordered" evidence="8">
    <location>
        <begin position="212"/>
        <end position="283"/>
    </location>
</feature>
<feature type="compositionally biased region" description="Low complexity" evidence="8">
    <location>
        <begin position="219"/>
        <end position="278"/>
    </location>
</feature>
<evidence type="ECO:0000256" key="7">
    <source>
        <dbReference type="PROSITE-ProRule" id="PRU00042"/>
    </source>
</evidence>